<keyword evidence="3" id="KW-1185">Reference proteome</keyword>
<keyword evidence="1" id="KW-0472">Membrane</keyword>
<protein>
    <submittedName>
        <fullName evidence="2">Uncharacterized protein Z407L</fullName>
    </submittedName>
</protein>
<dbReference type="RefSeq" id="YP_001426888.1">
    <property type="nucleotide sequence ID" value="NC_008724.1"/>
</dbReference>
<dbReference type="KEGG" id="vg:5470520"/>
<evidence type="ECO:0000256" key="1">
    <source>
        <dbReference type="SAM" id="Phobius"/>
    </source>
</evidence>
<dbReference type="GeneID" id="5470520"/>
<evidence type="ECO:0000313" key="2">
    <source>
        <dbReference type="EMBL" id="ABT16541.1"/>
    </source>
</evidence>
<reference evidence="2 3" key="1">
    <citation type="submission" date="2006-09" db="EMBL/GenBank/DDBJ databases">
        <title>Sequence and annotation of the 288-kb ATCV-1 virus that infects an endosymbiotic Chlorella strain of the heliozoon Acanthocystis turfacea.</title>
        <authorList>
            <person name="Fitzgerald L.A."/>
            <person name="Graves M.V."/>
            <person name="Li X."/>
            <person name="Pfitzner A.J.P."/>
            <person name="Hartigan J."/>
            <person name="Van Etten J.L."/>
        </authorList>
    </citation>
    <scope>NUCLEOTIDE SEQUENCE [LARGE SCALE GENOMIC DNA]</scope>
    <source>
        <strain evidence="2 3">ATCV-1</strain>
    </source>
</reference>
<keyword evidence="1" id="KW-0812">Transmembrane</keyword>
<dbReference type="EMBL" id="EF101928">
    <property type="protein sequence ID" value="ABT16541.1"/>
    <property type="molecule type" value="Genomic_DNA"/>
</dbReference>
<evidence type="ECO:0000313" key="3">
    <source>
        <dbReference type="Proteomes" id="UP000202420"/>
    </source>
</evidence>
<accession>A7K917</accession>
<proteinExistence type="predicted"/>
<name>A7K917_9PHYC</name>
<organism evidence="2 3">
    <name type="scientific">Chlorovirus heliozoae</name>
    <dbReference type="NCBI Taxonomy" id="322019"/>
    <lineage>
        <taxon>Viruses</taxon>
        <taxon>Varidnaviria</taxon>
        <taxon>Bamfordvirae</taxon>
        <taxon>Nucleocytoviricota</taxon>
        <taxon>Megaviricetes</taxon>
        <taxon>Algavirales</taxon>
        <taxon>Phycodnaviridae</taxon>
        <taxon>Chlorovirus</taxon>
    </lineage>
</organism>
<feature type="transmembrane region" description="Helical" evidence="1">
    <location>
        <begin position="6"/>
        <end position="23"/>
    </location>
</feature>
<dbReference type="Proteomes" id="UP000202420">
    <property type="component" value="Segment"/>
</dbReference>
<gene>
    <name evidence="2" type="primary">Z407L</name>
    <name evidence="2" type="ORF">ATCV1_Z407L</name>
</gene>
<dbReference type="OrthoDB" id="11692at10239"/>
<keyword evidence="1" id="KW-1133">Transmembrane helix</keyword>
<sequence length="265" mass="29265">MHAVHIIIAILVVLLAAVLYMWFTKPTTVRIIPVDTQSTCDCSNQIDESYDLGFSDGSNLTTMAEDEDDTMETFYDYESSAGKGKKAQKSTGSPIVKKVGGMCPKATQEINSGKNKGKCQRTGDWYKTYRGTDEKGRAFTCTGGRVSNGKQCVCDEASGKKWNGSKCMCTSDYSWDSKSKRCIKKGQFKDALNKMNAKKAPASKPASKSCPKHQKWDGSKCVCDYANGLNWDPTRNECVCDTHKGYNWNAKTGKCDLWKLVGPSK</sequence>